<dbReference type="Proteomes" id="UP001161247">
    <property type="component" value="Chromosome 4"/>
</dbReference>
<dbReference type="Pfam" id="PF20451">
    <property type="entry name" value="Calmod_bind_M"/>
    <property type="match status" value="1"/>
</dbReference>
<keyword evidence="13" id="KW-1185">Reference proteome</keyword>
<dbReference type="GO" id="GO:0080142">
    <property type="term" value="P:regulation of salicylic acid biosynthetic process"/>
    <property type="evidence" value="ECO:0007669"/>
    <property type="project" value="TreeGrafter"/>
</dbReference>
<dbReference type="InterPro" id="IPR046831">
    <property type="entry name" value="Calmodulin_bind_N"/>
</dbReference>
<dbReference type="InterPro" id="IPR046830">
    <property type="entry name" value="Calmod_bind_M"/>
</dbReference>
<dbReference type="GO" id="GO:0003700">
    <property type="term" value="F:DNA-binding transcription factor activity"/>
    <property type="evidence" value="ECO:0007669"/>
    <property type="project" value="TreeGrafter"/>
</dbReference>
<sequence>MDMITSVDTFGAINMCSTSTYNSKEKQKLVKTVWQLATGKRKETNNLSKMDSSNLGVAELLNDPNLVSVFQKMSEFLPLPATAPNFKLMLEFFLSTLVPIMENSFRKIVKEELTERIIAEVLKRVSGNETLTPELQNLALKFIGKVCETIYTGQDIKGEGEGENCFLKVALVGADEKIIESGPEASSEVEISVISDHGEGSQNKEMIRLPSLSKNKQLKLKDGVAVLKNVKFKHQSDWTKDCRMKLLARTIGNNIQEGRLAVKHAISESFLVRDHRVLYKKKPDIPLLSGEVGQLKGILNNKKLRELLEKERIKSVKDFLICYHTEPQRLLQMLGISEEKLMVMVDHAKKCKIPENQYTYAYSRSWERKMAVVFDDVGCIRGLINADHQFVPVDSLPEEEKVEAKEMVISAFQNWKDVKPYDDEASPSVFPSQVPNDAHPSSSATAGIPTGYYSDPYDQTVEGLVPTSSPQPNTSLLYFRSNSFNDCPYFWVDNGVLHTIAPSEVLNGTCGAVNEGLSAEHIPASRNAKGRWKVVIMSLMFVLMRKRIIVAPGEDSQPQKNEDVVNQ</sequence>
<dbReference type="GO" id="GO:0005634">
    <property type="term" value="C:nucleus"/>
    <property type="evidence" value="ECO:0007669"/>
    <property type="project" value="UniProtKB-SubCell"/>
</dbReference>
<evidence type="ECO:0000259" key="11">
    <source>
        <dbReference type="Pfam" id="PF20452"/>
    </source>
</evidence>
<evidence type="ECO:0000256" key="2">
    <source>
        <dbReference type="ARBA" id="ARBA00007214"/>
    </source>
</evidence>
<comment type="similarity">
    <text evidence="2">Belongs to the plant ACBP60 protein family.</text>
</comment>
<evidence type="ECO:0000256" key="6">
    <source>
        <dbReference type="ARBA" id="ARBA00023163"/>
    </source>
</evidence>
<keyword evidence="3" id="KW-0805">Transcription regulation</keyword>
<keyword evidence="5" id="KW-0010">Activator</keyword>
<reference evidence="12" key="1">
    <citation type="submission" date="2023-03" db="EMBL/GenBank/DDBJ databases">
        <authorList>
            <person name="Julca I."/>
        </authorList>
    </citation>
    <scope>NUCLEOTIDE SEQUENCE</scope>
</reference>
<evidence type="ECO:0000259" key="10">
    <source>
        <dbReference type="Pfam" id="PF20451"/>
    </source>
</evidence>
<keyword evidence="4" id="KW-0238">DNA-binding</keyword>
<comment type="subcellular location">
    <subcellularLocation>
        <location evidence="1">Nucleus</location>
    </subcellularLocation>
</comment>
<dbReference type="AlphaFoldDB" id="A0AAV1DBV5"/>
<evidence type="ECO:0000256" key="7">
    <source>
        <dbReference type="ARBA" id="ARBA00023242"/>
    </source>
</evidence>
<proteinExistence type="inferred from homology"/>
<dbReference type="InterPro" id="IPR046829">
    <property type="entry name" value="Calmod_bind_C"/>
</dbReference>
<evidence type="ECO:0000313" key="12">
    <source>
        <dbReference type="EMBL" id="CAI9104691.1"/>
    </source>
</evidence>
<evidence type="ECO:0000313" key="13">
    <source>
        <dbReference type="Proteomes" id="UP001161247"/>
    </source>
</evidence>
<keyword evidence="6" id="KW-0804">Transcription</keyword>
<evidence type="ECO:0000256" key="5">
    <source>
        <dbReference type="ARBA" id="ARBA00023159"/>
    </source>
</evidence>
<dbReference type="GO" id="GO:0043565">
    <property type="term" value="F:sequence-specific DNA binding"/>
    <property type="evidence" value="ECO:0007669"/>
    <property type="project" value="TreeGrafter"/>
</dbReference>
<keyword evidence="7" id="KW-0539">Nucleus</keyword>
<feature type="compositionally biased region" description="Polar residues" evidence="8">
    <location>
        <begin position="429"/>
        <end position="445"/>
    </location>
</feature>
<evidence type="ECO:0000256" key="4">
    <source>
        <dbReference type="ARBA" id="ARBA00023125"/>
    </source>
</evidence>
<evidence type="ECO:0000259" key="9">
    <source>
        <dbReference type="Pfam" id="PF07887"/>
    </source>
</evidence>
<dbReference type="Pfam" id="PF07887">
    <property type="entry name" value="Calmodulin_bind"/>
    <property type="match status" value="1"/>
</dbReference>
<dbReference type="GO" id="GO:0005516">
    <property type="term" value="F:calmodulin binding"/>
    <property type="evidence" value="ECO:0007669"/>
    <property type="project" value="InterPro"/>
</dbReference>
<dbReference type="EMBL" id="OX459121">
    <property type="protein sequence ID" value="CAI9104691.1"/>
    <property type="molecule type" value="Genomic_DNA"/>
</dbReference>
<feature type="domain" description="Calmodulin binding protein-like N-terminal" evidence="9">
    <location>
        <begin position="139"/>
        <end position="275"/>
    </location>
</feature>
<evidence type="ECO:0000256" key="8">
    <source>
        <dbReference type="SAM" id="MobiDB-lite"/>
    </source>
</evidence>
<feature type="region of interest" description="Disordered" evidence="8">
    <location>
        <begin position="423"/>
        <end position="445"/>
    </location>
</feature>
<dbReference type="Pfam" id="PF20452">
    <property type="entry name" value="Calmod_bind_C"/>
    <property type="match status" value="1"/>
</dbReference>
<dbReference type="InterPro" id="IPR012416">
    <property type="entry name" value="CBP60"/>
</dbReference>
<dbReference type="PANTHER" id="PTHR31713">
    <property type="entry name" value="OS02G0177800 PROTEIN"/>
    <property type="match status" value="1"/>
</dbReference>
<evidence type="ECO:0000256" key="1">
    <source>
        <dbReference type="ARBA" id="ARBA00004123"/>
    </source>
</evidence>
<protein>
    <submittedName>
        <fullName evidence="12">OLC1v1003417C1</fullName>
    </submittedName>
</protein>
<feature type="domain" description="Calmodulin binding protein central" evidence="10">
    <location>
        <begin position="288"/>
        <end position="351"/>
    </location>
</feature>
<organism evidence="12 13">
    <name type="scientific">Oldenlandia corymbosa var. corymbosa</name>
    <dbReference type="NCBI Taxonomy" id="529605"/>
    <lineage>
        <taxon>Eukaryota</taxon>
        <taxon>Viridiplantae</taxon>
        <taxon>Streptophyta</taxon>
        <taxon>Embryophyta</taxon>
        <taxon>Tracheophyta</taxon>
        <taxon>Spermatophyta</taxon>
        <taxon>Magnoliopsida</taxon>
        <taxon>eudicotyledons</taxon>
        <taxon>Gunneridae</taxon>
        <taxon>Pentapetalae</taxon>
        <taxon>asterids</taxon>
        <taxon>lamiids</taxon>
        <taxon>Gentianales</taxon>
        <taxon>Rubiaceae</taxon>
        <taxon>Rubioideae</taxon>
        <taxon>Spermacoceae</taxon>
        <taxon>Hedyotis-Oldenlandia complex</taxon>
        <taxon>Oldenlandia</taxon>
    </lineage>
</organism>
<feature type="domain" description="Calmodulin binding protein C-terminal" evidence="11">
    <location>
        <begin position="360"/>
        <end position="421"/>
    </location>
</feature>
<dbReference type="PANTHER" id="PTHR31713:SF14">
    <property type="entry name" value="CALMODULIN-BINDING PROTEIN 60 A"/>
    <property type="match status" value="1"/>
</dbReference>
<accession>A0AAV1DBV5</accession>
<gene>
    <name evidence="12" type="ORF">OLC1_LOCUS13572</name>
</gene>
<name>A0AAV1DBV5_OLDCO</name>
<evidence type="ECO:0000256" key="3">
    <source>
        <dbReference type="ARBA" id="ARBA00023015"/>
    </source>
</evidence>